<dbReference type="GO" id="GO:0046983">
    <property type="term" value="F:protein dimerization activity"/>
    <property type="evidence" value="ECO:0007669"/>
    <property type="project" value="InterPro"/>
</dbReference>
<feature type="repeat" description="TPR" evidence="3">
    <location>
        <begin position="161"/>
        <end position="194"/>
    </location>
</feature>
<keyword evidence="2 3" id="KW-0802">TPR repeat</keyword>
<dbReference type="OrthoDB" id="533763at2759"/>
<dbReference type="SUPFAM" id="SSF48452">
    <property type="entry name" value="TPR-like"/>
    <property type="match status" value="1"/>
</dbReference>
<dbReference type="FunFam" id="6.10.250.3420:FF:000001">
    <property type="entry name" value="Hsc70-interacting protein-like protein"/>
    <property type="match status" value="1"/>
</dbReference>
<dbReference type="CDD" id="cd14438">
    <property type="entry name" value="Hip_N"/>
    <property type="match status" value="1"/>
</dbReference>
<dbReference type="InterPro" id="IPR034649">
    <property type="entry name" value="Hip_N"/>
</dbReference>
<dbReference type="Proteomes" id="UP000825935">
    <property type="component" value="Chromosome 5"/>
</dbReference>
<feature type="compositionally biased region" description="Acidic residues" evidence="4">
    <location>
        <begin position="59"/>
        <end position="70"/>
    </location>
</feature>
<dbReference type="InterPro" id="IPR041243">
    <property type="entry name" value="STI1/HOP_DP"/>
</dbReference>
<name>A0A8T2UR01_CERRI</name>
<dbReference type="Gene3D" id="1.10.260.100">
    <property type="match status" value="1"/>
</dbReference>
<proteinExistence type="predicted"/>
<dbReference type="Gene3D" id="1.25.40.10">
    <property type="entry name" value="Tetratricopeptide repeat domain"/>
    <property type="match status" value="1"/>
</dbReference>
<comment type="caution">
    <text evidence="6">The sequence shown here is derived from an EMBL/GenBank/DDBJ whole genome shotgun (WGS) entry which is preliminary data.</text>
</comment>
<dbReference type="SMART" id="SM00028">
    <property type="entry name" value="TPR"/>
    <property type="match status" value="3"/>
</dbReference>
<dbReference type="Pfam" id="PF13432">
    <property type="entry name" value="TPR_16"/>
    <property type="match status" value="1"/>
</dbReference>
<dbReference type="Pfam" id="PF17830">
    <property type="entry name" value="STI1-HOP_DP"/>
    <property type="match status" value="1"/>
</dbReference>
<dbReference type="AlphaFoldDB" id="A0A8T2UR01"/>
<dbReference type="GO" id="GO:0000118">
    <property type="term" value="C:histone deacetylase complex"/>
    <property type="evidence" value="ECO:0007669"/>
    <property type="project" value="UniProtKB-ARBA"/>
</dbReference>
<feature type="compositionally biased region" description="Acidic residues" evidence="4">
    <location>
        <begin position="86"/>
        <end position="106"/>
    </location>
</feature>
<gene>
    <name evidence="6" type="ORF">KP509_05G013500</name>
</gene>
<feature type="domain" description="STI1" evidence="5">
    <location>
        <begin position="331"/>
        <end position="370"/>
    </location>
</feature>
<evidence type="ECO:0000313" key="7">
    <source>
        <dbReference type="Proteomes" id="UP000825935"/>
    </source>
</evidence>
<dbReference type="PANTHER" id="PTHR45883">
    <property type="entry name" value="HSC70-INTERACTING PROTEIN"/>
    <property type="match status" value="1"/>
</dbReference>
<evidence type="ECO:0000313" key="6">
    <source>
        <dbReference type="EMBL" id="KAH7436316.1"/>
    </source>
</evidence>
<reference evidence="6" key="1">
    <citation type="submission" date="2021-08" db="EMBL/GenBank/DDBJ databases">
        <title>WGS assembly of Ceratopteris richardii.</title>
        <authorList>
            <person name="Marchant D.B."/>
            <person name="Chen G."/>
            <person name="Jenkins J."/>
            <person name="Shu S."/>
            <person name="Leebens-Mack J."/>
            <person name="Grimwood J."/>
            <person name="Schmutz J."/>
            <person name="Soltis P."/>
            <person name="Soltis D."/>
            <person name="Chen Z.-H."/>
        </authorList>
    </citation>
    <scope>NUCLEOTIDE SEQUENCE</scope>
    <source>
        <strain evidence="6">Whitten #5841</strain>
        <tissue evidence="6">Leaf</tissue>
    </source>
</reference>
<keyword evidence="1" id="KW-0677">Repeat</keyword>
<evidence type="ECO:0000259" key="5">
    <source>
        <dbReference type="SMART" id="SM00727"/>
    </source>
</evidence>
<feature type="region of interest" description="Disordered" evidence="4">
    <location>
        <begin position="245"/>
        <end position="326"/>
    </location>
</feature>
<keyword evidence="7" id="KW-1185">Reference proteome</keyword>
<dbReference type="PROSITE" id="PS50005">
    <property type="entry name" value="TPR"/>
    <property type="match status" value="1"/>
</dbReference>
<dbReference type="Pfam" id="PF18253">
    <property type="entry name" value="HipN"/>
    <property type="match status" value="1"/>
</dbReference>
<evidence type="ECO:0000256" key="3">
    <source>
        <dbReference type="PROSITE-ProRule" id="PRU00339"/>
    </source>
</evidence>
<dbReference type="EMBL" id="CM035410">
    <property type="protein sequence ID" value="KAH7436316.1"/>
    <property type="molecule type" value="Genomic_DNA"/>
</dbReference>
<evidence type="ECO:0000256" key="2">
    <source>
        <dbReference type="ARBA" id="ARBA00022803"/>
    </source>
</evidence>
<accession>A0A8T2UR01</accession>
<feature type="compositionally biased region" description="Gly residues" evidence="4">
    <location>
        <begin position="282"/>
        <end position="321"/>
    </location>
</feature>
<dbReference type="FunFam" id="1.25.40.10:FF:000112">
    <property type="entry name" value="FAM10 family protein"/>
    <property type="match status" value="1"/>
</dbReference>
<dbReference type="GO" id="GO:0030544">
    <property type="term" value="F:Hsp70 protein binding"/>
    <property type="evidence" value="ECO:0007669"/>
    <property type="project" value="TreeGrafter"/>
</dbReference>
<evidence type="ECO:0000256" key="1">
    <source>
        <dbReference type="ARBA" id="ARBA00022737"/>
    </source>
</evidence>
<feature type="compositionally biased region" description="Basic and acidic residues" evidence="4">
    <location>
        <begin position="245"/>
        <end position="262"/>
    </location>
</feature>
<dbReference type="OMA" id="NATIREC"/>
<evidence type="ECO:0000256" key="4">
    <source>
        <dbReference type="SAM" id="MobiDB-lite"/>
    </source>
</evidence>
<dbReference type="InterPro" id="IPR019734">
    <property type="entry name" value="TPR_rpt"/>
</dbReference>
<dbReference type="SMART" id="SM00727">
    <property type="entry name" value="STI1"/>
    <property type="match status" value="1"/>
</dbReference>
<dbReference type="Gene3D" id="6.10.250.3420">
    <property type="match status" value="1"/>
</dbReference>
<protein>
    <recommendedName>
        <fullName evidence="5">STI1 domain-containing protein</fullName>
    </recommendedName>
</protein>
<dbReference type="InterPro" id="IPR006636">
    <property type="entry name" value="STI1_HS-bd"/>
</dbReference>
<organism evidence="6 7">
    <name type="scientific">Ceratopteris richardii</name>
    <name type="common">Triangle waterfern</name>
    <dbReference type="NCBI Taxonomy" id="49495"/>
    <lineage>
        <taxon>Eukaryota</taxon>
        <taxon>Viridiplantae</taxon>
        <taxon>Streptophyta</taxon>
        <taxon>Embryophyta</taxon>
        <taxon>Tracheophyta</taxon>
        <taxon>Polypodiopsida</taxon>
        <taxon>Polypodiidae</taxon>
        <taxon>Polypodiales</taxon>
        <taxon>Pteridineae</taxon>
        <taxon>Pteridaceae</taxon>
        <taxon>Parkerioideae</taxon>
        <taxon>Ceratopteris</taxon>
    </lineage>
</organism>
<feature type="region of interest" description="Disordered" evidence="4">
    <location>
        <begin position="41"/>
        <end position="118"/>
    </location>
</feature>
<sequence length="379" mass="41272">MDPGKISQLKAFVQLCESKPSVLQDPSLRFFRNYLEKLEAKLPPSAYGKSESPKVNQVEESDEDVPELEEQYGTSKSRSAAFSEDSGTDEESEVELDNSDVVEPDNEPPQKMGDPSLEVTEEMRDNAQIAKGKAMEAMTDGDLETAISLFTEAVLANPSSAILYANRASVYVKMKKPNAAIRDAEAAIKINPDSARGYKWRGQAHAMLGHWEDAAKDLHLASKLDYDEEIAAILKKVEPNVHKLEEHRRKYQQRRKEREEKKAARKKAKEHYESKQHAEAGSGQGSHGTPSGGFPGGFPFGGSSGGSPGAMPGGFPGGMGGMPDISKILSDPEMLAAFKDPEVMAALQDVMKNPANLAKHQANPKIAPLLAKMMSKFSG</sequence>
<dbReference type="PANTHER" id="PTHR45883:SF2">
    <property type="entry name" value="HSC70-INTERACTING PROTEIN"/>
    <property type="match status" value="1"/>
</dbReference>
<dbReference type="InterPro" id="IPR011990">
    <property type="entry name" value="TPR-like_helical_dom_sf"/>
</dbReference>